<sequence>MPRIAVIGGTGVYDPALLDEVKKVTEKTRFGEVAVMVGKYRGEEIAFIPRHGADHSVAPHLINYRANIMALKQLGVDCIMATAAVGSLLLDYKPGEFVLADQFLDFTKVRKHTFYEGGADGVVHCDMTVPYCPELRQAIIKAGQEKGLTIHNGGTYVCTEGPRFETGAEIKMFQQLGGHVIGMTSVPEVCLARELGICYANLSFVTNYAAGISPGILTHAEVVEMMQGSINNIRYLIMESVGLIKEARSCDCRRILQEKRMNQ</sequence>
<dbReference type="GO" id="GO:0019509">
    <property type="term" value="P:L-methionine salvage from methylthioadenosine"/>
    <property type="evidence" value="ECO:0007669"/>
    <property type="project" value="TreeGrafter"/>
</dbReference>
<dbReference type="SUPFAM" id="SSF53167">
    <property type="entry name" value="Purine and uridine phosphorylases"/>
    <property type="match status" value="1"/>
</dbReference>
<keyword evidence="3 4" id="KW-0660">Purine salvage</keyword>
<comment type="pathway">
    <text evidence="4">Purine metabolism; purine nucleoside salvage.</text>
</comment>
<evidence type="ECO:0000256" key="1">
    <source>
        <dbReference type="ARBA" id="ARBA00022676"/>
    </source>
</evidence>
<dbReference type="HAMAP" id="MF_01963">
    <property type="entry name" value="MTAP"/>
    <property type="match status" value="1"/>
</dbReference>
<dbReference type="NCBIfam" id="TIGR01694">
    <property type="entry name" value="MTAP"/>
    <property type="match status" value="1"/>
</dbReference>
<evidence type="ECO:0000256" key="4">
    <source>
        <dbReference type="HAMAP-Rule" id="MF_01963"/>
    </source>
</evidence>
<organism evidence="6 7">
    <name type="scientific">Syntrophomonas zehnderi OL-4</name>
    <dbReference type="NCBI Taxonomy" id="690567"/>
    <lineage>
        <taxon>Bacteria</taxon>
        <taxon>Bacillati</taxon>
        <taxon>Bacillota</taxon>
        <taxon>Clostridia</taxon>
        <taxon>Eubacteriales</taxon>
        <taxon>Syntrophomonadaceae</taxon>
        <taxon>Syntrophomonas</taxon>
    </lineage>
</organism>
<feature type="binding site" evidence="4">
    <location>
        <begin position="50"/>
        <end position="51"/>
    </location>
    <ligand>
        <name>phosphate</name>
        <dbReference type="ChEBI" id="CHEBI:43474"/>
    </ligand>
</feature>
<comment type="similarity">
    <text evidence="4">Belongs to the PNP/MTAP phosphorylase family. MTAP subfamily.</text>
</comment>
<comment type="function">
    <text evidence="4">Purine nucleoside phosphorylase which is highly specific for 6-oxopurine nucleosides. Cleaves guanosine or inosine to respective bases and sugar-1-phosphate molecules. Involved in purine salvage.</text>
</comment>
<dbReference type="CDD" id="cd09010">
    <property type="entry name" value="MTAP_SsMTAPII_like_MTIP"/>
    <property type="match status" value="1"/>
</dbReference>
<protein>
    <recommendedName>
        <fullName evidence="4">Probable 6-oxopurine nucleoside phosphorylase</fullName>
        <ecNumber evidence="4">2.4.2.1</ecNumber>
    </recommendedName>
    <alternativeName>
        <fullName evidence="4">Purine nucleoside phosphorylase</fullName>
        <shortName evidence="4">PNP</shortName>
    </alternativeName>
</protein>
<comment type="subunit">
    <text evidence="4">Homohexamer. Dimer of a homotrimer.</text>
</comment>
<dbReference type="OrthoDB" id="1523230at2"/>
<dbReference type="InterPro" id="IPR000845">
    <property type="entry name" value="Nucleoside_phosphorylase_d"/>
</dbReference>
<feature type="site" description="Important for substrate specificity" evidence="4">
    <location>
        <position position="165"/>
    </location>
</feature>
<evidence type="ECO:0000313" key="7">
    <source>
        <dbReference type="Proteomes" id="UP000045545"/>
    </source>
</evidence>
<dbReference type="PANTHER" id="PTHR42679">
    <property type="entry name" value="S-METHYL-5'-THIOADENOSINE PHOSPHORYLASE"/>
    <property type="match status" value="1"/>
</dbReference>
<dbReference type="PANTHER" id="PTHR42679:SF2">
    <property type="entry name" value="S-METHYL-5'-THIOADENOSINE PHOSPHORYLASE"/>
    <property type="match status" value="1"/>
</dbReference>
<accession>A0A0E4C9M3</accession>
<comment type="miscellaneous">
    <text evidence="4">Although this enzyme belongs to the family of MTA phosphorylases based on sequence homology, it has been shown that conserved amino acid substitutions in the substrate binding pocket convert the substrate specificity of this enzyme from 6-aminopurines to 6-oxopurines.</text>
</comment>
<name>A0A0E4C9M3_9FIRM</name>
<dbReference type="GO" id="GO:0006166">
    <property type="term" value="P:purine ribonucleoside salvage"/>
    <property type="evidence" value="ECO:0007669"/>
    <property type="project" value="UniProtKB-UniRule"/>
</dbReference>
<feature type="binding site" evidence="4">
    <location>
        <begin position="207"/>
        <end position="209"/>
    </location>
    <ligand>
        <name>substrate</name>
    </ligand>
</feature>
<feature type="binding site" evidence="4">
    <location>
        <position position="184"/>
    </location>
    <ligand>
        <name>phosphate</name>
        <dbReference type="ChEBI" id="CHEBI:43474"/>
    </ligand>
</feature>
<dbReference type="Pfam" id="PF01048">
    <property type="entry name" value="PNP_UDP_1"/>
    <property type="match status" value="1"/>
</dbReference>
<dbReference type="FunFam" id="3.40.50.1580:FF:000012">
    <property type="entry name" value="Probable 6-oxopurine nucleoside phosphorylase"/>
    <property type="match status" value="1"/>
</dbReference>
<keyword evidence="1 4" id="KW-0328">Glycosyltransferase</keyword>
<comment type="catalytic activity">
    <reaction evidence="4">
        <text>a purine D-ribonucleoside + phosphate = a purine nucleobase + alpha-D-ribose 1-phosphate</text>
        <dbReference type="Rhea" id="RHEA:19805"/>
        <dbReference type="ChEBI" id="CHEBI:26386"/>
        <dbReference type="ChEBI" id="CHEBI:43474"/>
        <dbReference type="ChEBI" id="CHEBI:57720"/>
        <dbReference type="ChEBI" id="CHEBI:142355"/>
        <dbReference type="EC" id="2.4.2.1"/>
    </reaction>
</comment>
<keyword evidence="7" id="KW-1185">Reference proteome</keyword>
<evidence type="ECO:0000313" key="6">
    <source>
        <dbReference type="EMBL" id="CFY05690.1"/>
    </source>
</evidence>
<evidence type="ECO:0000256" key="3">
    <source>
        <dbReference type="ARBA" id="ARBA00022726"/>
    </source>
</evidence>
<dbReference type="InterPro" id="IPR035994">
    <property type="entry name" value="Nucleoside_phosphorylase_sf"/>
</dbReference>
<dbReference type="GO" id="GO:0017061">
    <property type="term" value="F:S-methyl-5-thioadenosine phosphorylase activity"/>
    <property type="evidence" value="ECO:0007669"/>
    <property type="project" value="InterPro"/>
</dbReference>
<dbReference type="Gene3D" id="3.40.50.1580">
    <property type="entry name" value="Nucleoside phosphorylase domain"/>
    <property type="match status" value="1"/>
</dbReference>
<feature type="site" description="Important for substrate specificity" evidence="4">
    <location>
        <position position="219"/>
    </location>
</feature>
<dbReference type="STRING" id="690567.2512"/>
<feature type="binding site" evidence="4">
    <location>
        <position position="183"/>
    </location>
    <ligand>
        <name>substrate</name>
    </ligand>
</feature>
<dbReference type="InterPro" id="IPR010044">
    <property type="entry name" value="MTAP"/>
</dbReference>
<dbReference type="EC" id="2.4.2.1" evidence="4"/>
<dbReference type="Proteomes" id="UP000045545">
    <property type="component" value="Unassembled WGS sequence"/>
</dbReference>
<comment type="caution">
    <text evidence="4">Lacks conserved residue(s) required for the propagation of feature annotation.</text>
</comment>
<dbReference type="GO" id="GO:0005829">
    <property type="term" value="C:cytosol"/>
    <property type="evidence" value="ECO:0007669"/>
    <property type="project" value="TreeGrafter"/>
</dbReference>
<reference evidence="6 7" key="1">
    <citation type="submission" date="2015-03" db="EMBL/GenBank/DDBJ databases">
        <authorList>
            <person name="Murphy D."/>
        </authorList>
    </citation>
    <scope>NUCLEOTIDE SEQUENCE [LARGE SCALE GENOMIC DNA]</scope>
    <source>
        <strain evidence="6 7">OL-4</strain>
    </source>
</reference>
<dbReference type="NCBIfam" id="NF006599">
    <property type="entry name" value="PRK09136.1"/>
    <property type="match status" value="1"/>
</dbReference>
<dbReference type="AlphaFoldDB" id="A0A0E4C9M3"/>
<proteinExistence type="inferred from homology"/>
<keyword evidence="2 4" id="KW-0808">Transferase</keyword>
<feature type="domain" description="Nucleoside phosphorylase" evidence="5">
    <location>
        <begin position="3"/>
        <end position="237"/>
    </location>
</feature>
<dbReference type="EMBL" id="CGIH01000049">
    <property type="protein sequence ID" value="CFY05690.1"/>
    <property type="molecule type" value="Genomic_DNA"/>
</dbReference>
<feature type="binding site" evidence="4">
    <location>
        <position position="10"/>
    </location>
    <ligand>
        <name>phosphate</name>
        <dbReference type="ChEBI" id="CHEBI:43474"/>
    </ligand>
</feature>
<evidence type="ECO:0000259" key="5">
    <source>
        <dbReference type="Pfam" id="PF01048"/>
    </source>
</evidence>
<evidence type="ECO:0000256" key="2">
    <source>
        <dbReference type="ARBA" id="ARBA00022679"/>
    </source>
</evidence>
<dbReference type="RefSeq" id="WP_046499818.1">
    <property type="nucleotide sequence ID" value="NZ_CGIH01000049.1"/>
</dbReference>
<gene>
    <name evidence="6" type="ORF">2512</name>
</gene>
<dbReference type="UniPathway" id="UPA00606"/>